<feature type="region of interest" description="Disordered" evidence="6">
    <location>
        <begin position="320"/>
        <end position="341"/>
    </location>
</feature>
<dbReference type="Pfam" id="PF10324">
    <property type="entry name" value="7TM_GPCR_Srw"/>
    <property type="match status" value="2"/>
</dbReference>
<dbReference type="InterPro" id="IPR017452">
    <property type="entry name" value="GPCR_Rhodpsn_7TM"/>
</dbReference>
<feature type="transmembrane region" description="Helical" evidence="7">
    <location>
        <begin position="177"/>
        <end position="205"/>
    </location>
</feature>
<keyword evidence="3 7" id="KW-0812">Transmembrane</keyword>
<dbReference type="PANTHER" id="PTHR46273:SF4">
    <property type="entry name" value="AT19640P"/>
    <property type="match status" value="1"/>
</dbReference>
<dbReference type="GO" id="GO:0008528">
    <property type="term" value="F:G protein-coupled peptide receptor activity"/>
    <property type="evidence" value="ECO:0007669"/>
    <property type="project" value="InterPro"/>
</dbReference>
<name>A0A7R9J9W7_TIMCA</name>
<evidence type="ECO:0000256" key="4">
    <source>
        <dbReference type="ARBA" id="ARBA00022989"/>
    </source>
</evidence>
<keyword evidence="5 7" id="KW-0472">Membrane</keyword>
<reference evidence="9" key="1">
    <citation type="submission" date="2020-11" db="EMBL/GenBank/DDBJ databases">
        <authorList>
            <person name="Tran Van P."/>
        </authorList>
    </citation>
    <scope>NUCLEOTIDE SEQUENCE</scope>
</reference>
<accession>A0A7R9J9W7</accession>
<evidence type="ECO:0000313" key="9">
    <source>
        <dbReference type="EMBL" id="CAD7575405.1"/>
    </source>
</evidence>
<keyword evidence="4 7" id="KW-1133">Transmembrane helix</keyword>
<dbReference type="GO" id="GO:0005886">
    <property type="term" value="C:plasma membrane"/>
    <property type="evidence" value="ECO:0007669"/>
    <property type="project" value="TreeGrafter"/>
</dbReference>
<dbReference type="PROSITE" id="PS50262">
    <property type="entry name" value="G_PROTEIN_RECEP_F1_2"/>
    <property type="match status" value="1"/>
</dbReference>
<gene>
    <name evidence="9" type="ORF">TCMB3V08_LOCUS7998</name>
</gene>
<feature type="transmembrane region" description="Helical" evidence="7">
    <location>
        <begin position="284"/>
        <end position="311"/>
    </location>
</feature>
<comment type="subcellular location">
    <subcellularLocation>
        <location evidence="1">Membrane</location>
    </subcellularLocation>
</comment>
<feature type="transmembrane region" description="Helical" evidence="7">
    <location>
        <begin position="432"/>
        <end position="451"/>
    </location>
</feature>
<dbReference type="SUPFAM" id="SSF81321">
    <property type="entry name" value="Family A G protein-coupled receptor-like"/>
    <property type="match status" value="2"/>
</dbReference>
<feature type="compositionally biased region" description="Basic and acidic residues" evidence="6">
    <location>
        <begin position="330"/>
        <end position="341"/>
    </location>
</feature>
<organism evidence="9">
    <name type="scientific">Timema californicum</name>
    <name type="common">California timema</name>
    <name type="synonym">Walking stick</name>
    <dbReference type="NCBI Taxonomy" id="61474"/>
    <lineage>
        <taxon>Eukaryota</taxon>
        <taxon>Metazoa</taxon>
        <taxon>Ecdysozoa</taxon>
        <taxon>Arthropoda</taxon>
        <taxon>Hexapoda</taxon>
        <taxon>Insecta</taxon>
        <taxon>Pterygota</taxon>
        <taxon>Neoptera</taxon>
        <taxon>Polyneoptera</taxon>
        <taxon>Phasmatodea</taxon>
        <taxon>Timematodea</taxon>
        <taxon>Timematoidea</taxon>
        <taxon>Timematidae</taxon>
        <taxon>Timema</taxon>
    </lineage>
</organism>
<feature type="transmembrane region" description="Helical" evidence="7">
    <location>
        <begin position="226"/>
        <end position="247"/>
    </location>
</feature>
<proteinExistence type="inferred from homology"/>
<dbReference type="InterPro" id="IPR019427">
    <property type="entry name" value="7TM_GPCR_serpentine_rcpt_Srw"/>
</dbReference>
<feature type="domain" description="G-protein coupled receptors family 1 profile" evidence="8">
    <location>
        <begin position="120"/>
        <end position="451"/>
    </location>
</feature>
<dbReference type="AlphaFoldDB" id="A0A7R9J9W7"/>
<feature type="transmembrane region" description="Helical" evidence="7">
    <location>
        <begin position="108"/>
        <end position="129"/>
    </location>
</feature>
<evidence type="ECO:0000256" key="6">
    <source>
        <dbReference type="SAM" id="MobiDB-lite"/>
    </source>
</evidence>
<sequence length="488" mass="55187">MTWLPDVMETMVGALQNTSLVNETSSFDPLQEDVLTTMARRLSSPSLLPREQLLFLFNLTDEDIAYFHNMTAGSGSFGKGSSVGGSPQCYCSGWAGDVADAYKQAHGYVSLVVCIFGTVANLLNVAVLTRKDMANAPINRILTWLAVADMLVMAEYVPFASYTYLVLPERVDFPYSWAVFILFHVHFAQVLHTISICLTLALAVWRYIAIRFPQKSHIWCSEFRCRLAIVLSYTAPVLVCSPSYFVFQVRETRIVEDNKEVLLYHVETSDVARENDGILFTANFWMYSVVVKLLPCLVLTILSCWLIQALYKANKRKQELKGHSSPATPSEHRPLSKSERRTDRTTKMLVAVLLLFFITEFPQGVLFSGHSNPATPSERRPLSKSERRTDRTTKMLVAVLLLFFITEFPQGVLGLLSGILGRCFFQNCYHRFGEIMDMLALLNGAINFILYCSMSRQFRTTFGHLFKPRSMLAKWATPSQTEVQSTFV</sequence>
<comment type="similarity">
    <text evidence="2">Belongs to the G-protein coupled receptor 1 family.</text>
</comment>
<evidence type="ECO:0000256" key="2">
    <source>
        <dbReference type="ARBA" id="ARBA00010663"/>
    </source>
</evidence>
<dbReference type="CDD" id="cd14978">
    <property type="entry name" value="7tmA_FMRFamide_R-like"/>
    <property type="match status" value="1"/>
</dbReference>
<evidence type="ECO:0000256" key="1">
    <source>
        <dbReference type="ARBA" id="ARBA00004370"/>
    </source>
</evidence>
<evidence type="ECO:0000259" key="8">
    <source>
        <dbReference type="PROSITE" id="PS50262"/>
    </source>
</evidence>
<feature type="compositionally biased region" description="Basic and acidic residues" evidence="6">
    <location>
        <begin position="377"/>
        <end position="388"/>
    </location>
</feature>
<feature type="region of interest" description="Disordered" evidence="6">
    <location>
        <begin position="369"/>
        <end position="388"/>
    </location>
</feature>
<protein>
    <submittedName>
        <fullName evidence="9">(California timema) hypothetical protein</fullName>
    </submittedName>
</protein>
<feature type="transmembrane region" description="Helical" evidence="7">
    <location>
        <begin position="395"/>
        <end position="420"/>
    </location>
</feature>
<evidence type="ECO:0000256" key="7">
    <source>
        <dbReference type="SAM" id="Phobius"/>
    </source>
</evidence>
<evidence type="ECO:0000256" key="3">
    <source>
        <dbReference type="ARBA" id="ARBA00022692"/>
    </source>
</evidence>
<dbReference type="EMBL" id="OE183179">
    <property type="protein sequence ID" value="CAD7575405.1"/>
    <property type="molecule type" value="Genomic_DNA"/>
</dbReference>
<dbReference type="PRINTS" id="PR00237">
    <property type="entry name" value="GPCRRHODOPSN"/>
</dbReference>
<dbReference type="Gene3D" id="1.20.1070.10">
    <property type="entry name" value="Rhodopsin 7-helix transmembrane proteins"/>
    <property type="match status" value="2"/>
</dbReference>
<dbReference type="InterPro" id="IPR053219">
    <property type="entry name" value="GPCR_Dmsr-1"/>
</dbReference>
<evidence type="ECO:0000256" key="5">
    <source>
        <dbReference type="ARBA" id="ARBA00023136"/>
    </source>
</evidence>
<feature type="transmembrane region" description="Helical" evidence="7">
    <location>
        <begin position="141"/>
        <end position="165"/>
    </location>
</feature>
<dbReference type="PANTHER" id="PTHR46273">
    <property type="entry name" value="MYOSUPPRESSIN RECEPTOR 1, ISOFORM B-RELATED"/>
    <property type="match status" value="1"/>
</dbReference>
<dbReference type="InterPro" id="IPR000276">
    <property type="entry name" value="GPCR_Rhodpsn"/>
</dbReference>